<dbReference type="SUPFAM" id="SSF53474">
    <property type="entry name" value="alpha/beta-Hydrolases"/>
    <property type="match status" value="1"/>
</dbReference>
<dbReference type="Gene3D" id="2.120.10.30">
    <property type="entry name" value="TolB, C-terminal domain"/>
    <property type="match status" value="1"/>
</dbReference>
<dbReference type="GO" id="GO:0006508">
    <property type="term" value="P:proteolysis"/>
    <property type="evidence" value="ECO:0007669"/>
    <property type="project" value="InterPro"/>
</dbReference>
<dbReference type="Pfam" id="PF00326">
    <property type="entry name" value="Peptidase_S9"/>
    <property type="match status" value="1"/>
</dbReference>
<dbReference type="AlphaFoldDB" id="A0A927CH48"/>
<evidence type="ECO:0000259" key="2">
    <source>
        <dbReference type="Pfam" id="PF00326"/>
    </source>
</evidence>
<keyword evidence="4" id="KW-1185">Reference proteome</keyword>
<dbReference type="GO" id="GO:0004252">
    <property type="term" value="F:serine-type endopeptidase activity"/>
    <property type="evidence" value="ECO:0007669"/>
    <property type="project" value="TreeGrafter"/>
</dbReference>
<keyword evidence="1" id="KW-0378">Hydrolase</keyword>
<dbReference type="PANTHER" id="PTHR42776:SF27">
    <property type="entry name" value="DIPEPTIDYL PEPTIDASE FAMILY MEMBER 6"/>
    <property type="match status" value="1"/>
</dbReference>
<dbReference type="InterPro" id="IPR001375">
    <property type="entry name" value="Peptidase_S9_cat"/>
</dbReference>
<sequence length="725" mass="80745">MKLAFETITNLRRPAFRFPFTVSPSGRWLAFTLTGVRPTGLSPGVSSDVAGSVQWLFDLTTNRGIPIIAEPGRSSWSGIWSPVEDTLAFYCDLGGEAGLWLWRENSGIMRLTRHVVRPFFGFESPVWSSDGRFLIVKVMPLEGIDDSGFDFPTGNNFCAKETISVYKTFKADGSSSGPPSETWLSRYRAELARIDSVTEESQIIAEGLHPLGVAVSQDGTLLVFANAAGLQKNAGHQQMAYDLSVAPIHAASDGTARCIAKNVYLEGPTFTWYDCRTIVYTTAGSLADGALWAVHIDGKSAPYPIAFSEQVKFNRYFDPPMILANGDVLLVAKGGLWRMIRETGELVRVIQDWDRQIIAVLPMDRSGIENHEHPNVIVQTREPKKERNGFYRVDLSNGLKELLHEEPRKHFPWYMGGTAYSKTAHKEKIIYAAESENEPPALYSLDLHTKEVQKIGALNPEICPESLGAVRTVVWKFGDRKRKGILMLPAGHSGELVPVIVRVYGGIKQSEQMRFFGCTPWSIDNHHLFTSRGYAVFIPDLPISGSEPADRIREGLDAAIQALVSQPEIDRERIGIIGHSFGGYTVLVGVTRLKWFKAAAVSSGFANLISLATHFDPKAPDEFYVKVEGGQLALQETIWDNYKRYVANSPLFEFDDLDAPVLLLQGTSDPICASQAGPIYSALRRLGKTAELVLYNGEDHSPLYWKAENKRDYLERIVKWFEQYL</sequence>
<evidence type="ECO:0000313" key="3">
    <source>
        <dbReference type="EMBL" id="MBD2866907.1"/>
    </source>
</evidence>
<dbReference type="Proteomes" id="UP000639396">
    <property type="component" value="Unassembled WGS sequence"/>
</dbReference>
<proteinExistence type="predicted"/>
<name>A0A927CH48_9BACL</name>
<dbReference type="InterPro" id="IPR011042">
    <property type="entry name" value="6-blade_b-propeller_TolB-like"/>
</dbReference>
<dbReference type="SUPFAM" id="SSF82171">
    <property type="entry name" value="DPP6 N-terminal domain-like"/>
    <property type="match status" value="1"/>
</dbReference>
<dbReference type="InterPro" id="IPR029058">
    <property type="entry name" value="AB_hydrolase_fold"/>
</dbReference>
<organism evidence="3 4">
    <name type="scientific">Paenibacillus oceani</name>
    <dbReference type="NCBI Taxonomy" id="2772510"/>
    <lineage>
        <taxon>Bacteria</taxon>
        <taxon>Bacillati</taxon>
        <taxon>Bacillota</taxon>
        <taxon>Bacilli</taxon>
        <taxon>Bacillales</taxon>
        <taxon>Paenibacillaceae</taxon>
        <taxon>Paenibacillus</taxon>
    </lineage>
</organism>
<gene>
    <name evidence="3" type="ORF">IDH45_33570</name>
</gene>
<dbReference type="Gene3D" id="3.40.50.1820">
    <property type="entry name" value="alpha/beta hydrolase"/>
    <property type="match status" value="1"/>
</dbReference>
<accession>A0A927CH48</accession>
<dbReference type="RefSeq" id="WP_190932521.1">
    <property type="nucleotide sequence ID" value="NZ_JACXJA010000079.1"/>
</dbReference>
<protein>
    <submittedName>
        <fullName evidence="3">S9 family peptidase</fullName>
    </submittedName>
</protein>
<reference evidence="3" key="1">
    <citation type="submission" date="2020-09" db="EMBL/GenBank/DDBJ databases">
        <title>A novel bacterium of genus Paenibacillus, isolated from South China Sea.</title>
        <authorList>
            <person name="Huang H."/>
            <person name="Mo K."/>
            <person name="Hu Y."/>
        </authorList>
    </citation>
    <scope>NUCLEOTIDE SEQUENCE</scope>
    <source>
        <strain evidence="3">IB182363</strain>
    </source>
</reference>
<feature type="domain" description="Peptidase S9 prolyl oligopeptidase catalytic" evidence="2">
    <location>
        <begin position="556"/>
        <end position="725"/>
    </location>
</feature>
<comment type="caution">
    <text evidence="3">The sequence shown here is derived from an EMBL/GenBank/DDBJ whole genome shotgun (WGS) entry which is preliminary data.</text>
</comment>
<evidence type="ECO:0000313" key="4">
    <source>
        <dbReference type="Proteomes" id="UP000639396"/>
    </source>
</evidence>
<evidence type="ECO:0000256" key="1">
    <source>
        <dbReference type="ARBA" id="ARBA00022801"/>
    </source>
</evidence>
<dbReference type="EMBL" id="JACXJA010000079">
    <property type="protein sequence ID" value="MBD2866907.1"/>
    <property type="molecule type" value="Genomic_DNA"/>
</dbReference>
<dbReference type="PANTHER" id="PTHR42776">
    <property type="entry name" value="SERINE PEPTIDASE S9 FAMILY MEMBER"/>
    <property type="match status" value="1"/>
</dbReference>